<gene>
    <name evidence="2" type="ORF">AAF712_003781</name>
</gene>
<dbReference type="EMBL" id="JBBXMP010000014">
    <property type="protein sequence ID" value="KAL0069095.1"/>
    <property type="molecule type" value="Genomic_DNA"/>
</dbReference>
<comment type="caution">
    <text evidence="2">The sequence shown here is derived from an EMBL/GenBank/DDBJ whole genome shotgun (WGS) entry which is preliminary data.</text>
</comment>
<feature type="region of interest" description="Disordered" evidence="1">
    <location>
        <begin position="91"/>
        <end position="117"/>
    </location>
</feature>
<organism evidence="2 3">
    <name type="scientific">Marasmius tenuissimus</name>
    <dbReference type="NCBI Taxonomy" id="585030"/>
    <lineage>
        <taxon>Eukaryota</taxon>
        <taxon>Fungi</taxon>
        <taxon>Dikarya</taxon>
        <taxon>Basidiomycota</taxon>
        <taxon>Agaricomycotina</taxon>
        <taxon>Agaricomycetes</taxon>
        <taxon>Agaricomycetidae</taxon>
        <taxon>Agaricales</taxon>
        <taxon>Marasmiineae</taxon>
        <taxon>Marasmiaceae</taxon>
        <taxon>Marasmius</taxon>
    </lineage>
</organism>
<protein>
    <submittedName>
        <fullName evidence="2">Uncharacterized protein</fullName>
    </submittedName>
</protein>
<keyword evidence="3" id="KW-1185">Reference proteome</keyword>
<name>A0ABR3A6G3_9AGAR</name>
<sequence length="117" mass="12155">MSGSATEARHENAAPTLPSQVVQPGHSSTPTQQASTQPGDGSNVGGTAGSDGQNVVEVPAEKPTFKDQFIGYAQKTRGTVLNKPDLKEQGDQLVHGAAHVSSDSAKKVEPIQPNQQL</sequence>
<feature type="region of interest" description="Disordered" evidence="1">
    <location>
        <begin position="1"/>
        <end position="63"/>
    </location>
</feature>
<accession>A0ABR3A6G3</accession>
<evidence type="ECO:0000313" key="3">
    <source>
        <dbReference type="Proteomes" id="UP001437256"/>
    </source>
</evidence>
<reference evidence="2 3" key="1">
    <citation type="submission" date="2024-05" db="EMBL/GenBank/DDBJ databases">
        <title>A draft genome resource for the thread blight pathogen Marasmius tenuissimus strain MS-2.</title>
        <authorList>
            <person name="Yulfo-Soto G.E."/>
            <person name="Baruah I.K."/>
            <person name="Amoako-Attah I."/>
            <person name="Bukari Y."/>
            <person name="Meinhardt L.W."/>
            <person name="Bailey B.A."/>
            <person name="Cohen S.P."/>
        </authorList>
    </citation>
    <scope>NUCLEOTIDE SEQUENCE [LARGE SCALE GENOMIC DNA]</scope>
    <source>
        <strain evidence="2 3">MS-2</strain>
    </source>
</reference>
<evidence type="ECO:0000313" key="2">
    <source>
        <dbReference type="EMBL" id="KAL0069095.1"/>
    </source>
</evidence>
<proteinExistence type="predicted"/>
<feature type="compositionally biased region" description="Polar residues" evidence="1">
    <location>
        <begin position="17"/>
        <end position="40"/>
    </location>
</feature>
<dbReference type="Proteomes" id="UP001437256">
    <property type="component" value="Unassembled WGS sequence"/>
</dbReference>
<evidence type="ECO:0000256" key="1">
    <source>
        <dbReference type="SAM" id="MobiDB-lite"/>
    </source>
</evidence>